<accession>A0A7X0D931</accession>
<dbReference type="RefSeq" id="WP_184078789.1">
    <property type="nucleotide sequence ID" value="NZ_JACHDS010000001.1"/>
</dbReference>
<protein>
    <submittedName>
        <fullName evidence="1">Uncharacterized protein</fullName>
    </submittedName>
</protein>
<gene>
    <name evidence="1" type="ORF">HNR23_004694</name>
</gene>
<proteinExistence type="predicted"/>
<evidence type="ECO:0000313" key="1">
    <source>
        <dbReference type="EMBL" id="MBB6174634.1"/>
    </source>
</evidence>
<organism evidence="1 2">
    <name type="scientific">Nocardiopsis mwathae</name>
    <dbReference type="NCBI Taxonomy" id="1472723"/>
    <lineage>
        <taxon>Bacteria</taxon>
        <taxon>Bacillati</taxon>
        <taxon>Actinomycetota</taxon>
        <taxon>Actinomycetes</taxon>
        <taxon>Streptosporangiales</taxon>
        <taxon>Nocardiopsidaceae</taxon>
        <taxon>Nocardiopsis</taxon>
    </lineage>
</organism>
<dbReference type="AlphaFoldDB" id="A0A7X0D931"/>
<dbReference type="EMBL" id="JACHDS010000001">
    <property type="protein sequence ID" value="MBB6174634.1"/>
    <property type="molecule type" value="Genomic_DNA"/>
</dbReference>
<dbReference type="Proteomes" id="UP000546642">
    <property type="component" value="Unassembled WGS sequence"/>
</dbReference>
<keyword evidence="2" id="KW-1185">Reference proteome</keyword>
<evidence type="ECO:0000313" key="2">
    <source>
        <dbReference type="Proteomes" id="UP000546642"/>
    </source>
</evidence>
<comment type="caution">
    <text evidence="1">The sequence shown here is derived from an EMBL/GenBank/DDBJ whole genome shotgun (WGS) entry which is preliminary data.</text>
</comment>
<name>A0A7X0D931_9ACTN</name>
<reference evidence="1 2" key="1">
    <citation type="submission" date="2020-08" db="EMBL/GenBank/DDBJ databases">
        <title>Sequencing the genomes of 1000 actinobacteria strains.</title>
        <authorList>
            <person name="Klenk H.-P."/>
        </authorList>
    </citation>
    <scope>NUCLEOTIDE SEQUENCE [LARGE SCALE GENOMIC DNA]</scope>
    <source>
        <strain evidence="1 2">DSM 46659</strain>
    </source>
</reference>
<sequence length="56" mass="6057">MTTSRRPTLIVGKASEECERAGSTDHHLDGIARVTYSGGSLADAYAHGRALLRPFR</sequence>